<accession>A0A0D9XDA7</accession>
<reference evidence="2" key="2">
    <citation type="submission" date="2013-12" db="EMBL/GenBank/DDBJ databases">
        <authorList>
            <person name="Yu Y."/>
            <person name="Lee S."/>
            <person name="de Baynast K."/>
            <person name="Wissotski M."/>
            <person name="Liu L."/>
            <person name="Talag J."/>
            <person name="Goicoechea J."/>
            <person name="Angelova A."/>
            <person name="Jetty R."/>
            <person name="Kudrna D."/>
            <person name="Golser W."/>
            <person name="Rivera L."/>
            <person name="Zhang J."/>
            <person name="Wing R."/>
        </authorList>
    </citation>
    <scope>NUCLEOTIDE SEQUENCE</scope>
</reference>
<dbReference type="Gramene" id="LPERR09G06000.1">
    <property type="protein sequence ID" value="LPERR09G06000.1"/>
    <property type="gene ID" value="LPERR09G06000"/>
</dbReference>
<evidence type="ECO:0000313" key="2">
    <source>
        <dbReference type="Proteomes" id="UP000032180"/>
    </source>
</evidence>
<dbReference type="EnsemblPlants" id="LPERR09G06000.1">
    <property type="protein sequence ID" value="LPERR09G06000.1"/>
    <property type="gene ID" value="LPERR09G06000"/>
</dbReference>
<dbReference type="HOGENOM" id="CLU_1984808_0_0_1"/>
<proteinExistence type="predicted"/>
<evidence type="ECO:0000313" key="1">
    <source>
        <dbReference type="EnsemblPlants" id="LPERR09G06000.1"/>
    </source>
</evidence>
<reference evidence="1 2" key="1">
    <citation type="submission" date="2012-08" db="EMBL/GenBank/DDBJ databases">
        <title>Oryza genome evolution.</title>
        <authorList>
            <person name="Wing R.A."/>
        </authorList>
    </citation>
    <scope>NUCLEOTIDE SEQUENCE</scope>
</reference>
<organism evidence="1 2">
    <name type="scientific">Leersia perrieri</name>
    <dbReference type="NCBI Taxonomy" id="77586"/>
    <lineage>
        <taxon>Eukaryota</taxon>
        <taxon>Viridiplantae</taxon>
        <taxon>Streptophyta</taxon>
        <taxon>Embryophyta</taxon>
        <taxon>Tracheophyta</taxon>
        <taxon>Spermatophyta</taxon>
        <taxon>Magnoliopsida</taxon>
        <taxon>Liliopsida</taxon>
        <taxon>Poales</taxon>
        <taxon>Poaceae</taxon>
        <taxon>BOP clade</taxon>
        <taxon>Oryzoideae</taxon>
        <taxon>Oryzeae</taxon>
        <taxon>Oryzinae</taxon>
        <taxon>Leersia</taxon>
    </lineage>
</organism>
<dbReference type="Proteomes" id="UP000032180">
    <property type="component" value="Chromosome 9"/>
</dbReference>
<dbReference type="AlphaFoldDB" id="A0A0D9XDA7"/>
<name>A0A0D9XDA7_9ORYZ</name>
<reference evidence="1" key="3">
    <citation type="submission" date="2015-04" db="UniProtKB">
        <authorList>
            <consortium name="EnsemblPlants"/>
        </authorList>
    </citation>
    <scope>IDENTIFICATION</scope>
</reference>
<protein>
    <submittedName>
        <fullName evidence="1">Uncharacterized protein</fullName>
    </submittedName>
</protein>
<sequence>MANSSTTSPAAAYPMLVDRYGIGGSNPESTTTTAARVFSLPASKLLDVTLPEEMTRDGNTFLETPQGLLLVTSSPSSKTFLLDPRDGSIAADLPSLDETDLPEHRRCVLSDRSPTPGCGVLVFDLV</sequence>
<keyword evidence="2" id="KW-1185">Reference proteome</keyword>